<proteinExistence type="predicted"/>
<dbReference type="AlphaFoldDB" id="A0A151MRS6"/>
<evidence type="ECO:0000256" key="1">
    <source>
        <dbReference type="SAM" id="MobiDB-lite"/>
    </source>
</evidence>
<sequence>MYRCCSQQHRKPQRRCALAGAFPFPAHRVPVRVKVEEMSWDKMVPTVALWEHLKSCLARPQPLHVAMPLKDETTEPDGEPLWVPREDPLLQQDSGAGTLSRAEEELVKFLDPLEDQGEIPFIQGYSEREQCTHAYKPC</sequence>
<name>A0A151MRS6_ALLMI</name>
<reference evidence="2 3" key="1">
    <citation type="journal article" date="2012" name="Genome Biol.">
        <title>Sequencing three crocodilian genomes to illuminate the evolution of archosaurs and amniotes.</title>
        <authorList>
            <person name="St John J.A."/>
            <person name="Braun E.L."/>
            <person name="Isberg S.R."/>
            <person name="Miles L.G."/>
            <person name="Chong A.Y."/>
            <person name="Gongora J."/>
            <person name="Dalzell P."/>
            <person name="Moran C."/>
            <person name="Bed'hom B."/>
            <person name="Abzhanov A."/>
            <person name="Burgess S.C."/>
            <person name="Cooksey A.M."/>
            <person name="Castoe T.A."/>
            <person name="Crawford N.G."/>
            <person name="Densmore L.D."/>
            <person name="Drew J.C."/>
            <person name="Edwards S.V."/>
            <person name="Faircloth B.C."/>
            <person name="Fujita M.K."/>
            <person name="Greenwold M.J."/>
            <person name="Hoffmann F.G."/>
            <person name="Howard J.M."/>
            <person name="Iguchi T."/>
            <person name="Janes D.E."/>
            <person name="Khan S.Y."/>
            <person name="Kohno S."/>
            <person name="de Koning A.J."/>
            <person name="Lance S.L."/>
            <person name="McCarthy F.M."/>
            <person name="McCormack J.E."/>
            <person name="Merchant M.E."/>
            <person name="Peterson D.G."/>
            <person name="Pollock D.D."/>
            <person name="Pourmand N."/>
            <person name="Raney B.J."/>
            <person name="Roessler K.A."/>
            <person name="Sanford J.R."/>
            <person name="Sawyer R.H."/>
            <person name="Schmidt C.J."/>
            <person name="Triplett E.W."/>
            <person name="Tuberville T.D."/>
            <person name="Venegas-Anaya M."/>
            <person name="Howard J.T."/>
            <person name="Jarvis E.D."/>
            <person name="Guillette L.J.Jr."/>
            <person name="Glenn T.C."/>
            <person name="Green R.E."/>
            <person name="Ray D.A."/>
        </authorList>
    </citation>
    <scope>NUCLEOTIDE SEQUENCE [LARGE SCALE GENOMIC DNA]</scope>
    <source>
        <strain evidence="2">KSC_2009_1</strain>
    </source>
</reference>
<keyword evidence="3" id="KW-1185">Reference proteome</keyword>
<comment type="caution">
    <text evidence="2">The sequence shown here is derived from an EMBL/GenBank/DDBJ whole genome shotgun (WGS) entry which is preliminary data.</text>
</comment>
<organism evidence="2 3">
    <name type="scientific">Alligator mississippiensis</name>
    <name type="common">American alligator</name>
    <dbReference type="NCBI Taxonomy" id="8496"/>
    <lineage>
        <taxon>Eukaryota</taxon>
        <taxon>Metazoa</taxon>
        <taxon>Chordata</taxon>
        <taxon>Craniata</taxon>
        <taxon>Vertebrata</taxon>
        <taxon>Euteleostomi</taxon>
        <taxon>Archelosauria</taxon>
        <taxon>Archosauria</taxon>
        <taxon>Crocodylia</taxon>
        <taxon>Alligatoridae</taxon>
        <taxon>Alligatorinae</taxon>
        <taxon>Alligator</taxon>
    </lineage>
</organism>
<evidence type="ECO:0000313" key="2">
    <source>
        <dbReference type="EMBL" id="KYO27232.1"/>
    </source>
</evidence>
<gene>
    <name evidence="2" type="ORF">Y1Q_0011184</name>
</gene>
<accession>A0A151MRS6</accession>
<protein>
    <submittedName>
        <fullName evidence="2">Uncharacterized protein</fullName>
    </submittedName>
</protein>
<feature type="region of interest" description="Disordered" evidence="1">
    <location>
        <begin position="70"/>
        <end position="99"/>
    </location>
</feature>
<evidence type="ECO:0000313" key="3">
    <source>
        <dbReference type="Proteomes" id="UP000050525"/>
    </source>
</evidence>
<dbReference type="EMBL" id="AKHW03005250">
    <property type="protein sequence ID" value="KYO27232.1"/>
    <property type="molecule type" value="Genomic_DNA"/>
</dbReference>
<dbReference type="Proteomes" id="UP000050525">
    <property type="component" value="Unassembled WGS sequence"/>
</dbReference>